<keyword evidence="2" id="KW-1185">Reference proteome</keyword>
<comment type="caution">
    <text evidence="1">The sequence shown here is derived from an EMBL/GenBank/DDBJ whole genome shotgun (WGS) entry which is preliminary data.</text>
</comment>
<reference evidence="1 2" key="1">
    <citation type="journal article" date="2019" name="Sci. Rep.">
        <title>Orb-weaving spider Araneus ventricosus genome elucidates the spidroin gene catalogue.</title>
        <authorList>
            <person name="Kono N."/>
            <person name="Nakamura H."/>
            <person name="Ohtoshi R."/>
            <person name="Moran D.A.P."/>
            <person name="Shinohara A."/>
            <person name="Yoshida Y."/>
            <person name="Fujiwara M."/>
            <person name="Mori M."/>
            <person name="Tomita M."/>
            <person name="Arakawa K."/>
        </authorList>
    </citation>
    <scope>NUCLEOTIDE SEQUENCE [LARGE SCALE GENOMIC DNA]</scope>
</reference>
<dbReference type="Proteomes" id="UP000499080">
    <property type="component" value="Unassembled WGS sequence"/>
</dbReference>
<gene>
    <name evidence="1" type="ORF">AVEN_95918_1</name>
</gene>
<sequence length="95" mass="11002">MAPNKISPDEQKQHVLSLTSIRERKALVEPLSEKLKDLGKDNKPPYYIEIKNFMCDHLLTLEYERAMILHRRILTPSDASRPISSVSFPDPHFSK</sequence>
<accession>A0A4Y2TN21</accession>
<dbReference type="EMBL" id="BGPR01029161">
    <property type="protein sequence ID" value="GBO00780.1"/>
    <property type="molecule type" value="Genomic_DNA"/>
</dbReference>
<name>A0A4Y2TN21_ARAVE</name>
<dbReference type="AlphaFoldDB" id="A0A4Y2TN21"/>
<evidence type="ECO:0000313" key="2">
    <source>
        <dbReference type="Proteomes" id="UP000499080"/>
    </source>
</evidence>
<protein>
    <submittedName>
        <fullName evidence="1">Uncharacterized protein</fullName>
    </submittedName>
</protein>
<proteinExistence type="predicted"/>
<evidence type="ECO:0000313" key="1">
    <source>
        <dbReference type="EMBL" id="GBO00780.1"/>
    </source>
</evidence>
<organism evidence="1 2">
    <name type="scientific">Araneus ventricosus</name>
    <name type="common">Orbweaver spider</name>
    <name type="synonym">Epeira ventricosa</name>
    <dbReference type="NCBI Taxonomy" id="182803"/>
    <lineage>
        <taxon>Eukaryota</taxon>
        <taxon>Metazoa</taxon>
        <taxon>Ecdysozoa</taxon>
        <taxon>Arthropoda</taxon>
        <taxon>Chelicerata</taxon>
        <taxon>Arachnida</taxon>
        <taxon>Araneae</taxon>
        <taxon>Araneomorphae</taxon>
        <taxon>Entelegynae</taxon>
        <taxon>Araneoidea</taxon>
        <taxon>Araneidae</taxon>
        <taxon>Araneus</taxon>
    </lineage>
</organism>